<proteinExistence type="predicted"/>
<protein>
    <recommendedName>
        <fullName evidence="3">Peptidase A2 domain-containing protein</fullName>
    </recommendedName>
</protein>
<name>A0A848MZP5_9FLAO</name>
<dbReference type="InterPro" id="IPR021109">
    <property type="entry name" value="Peptidase_aspartic_dom_sf"/>
</dbReference>
<dbReference type="RefSeq" id="WP_169320587.1">
    <property type="nucleotide sequence ID" value="NZ_JABCJF010000002.1"/>
</dbReference>
<dbReference type="Proteomes" id="UP000548067">
    <property type="component" value="Unassembled WGS sequence"/>
</dbReference>
<evidence type="ECO:0000313" key="2">
    <source>
        <dbReference type="Proteomes" id="UP000548067"/>
    </source>
</evidence>
<accession>A0A848MZP5</accession>
<reference evidence="1 2" key="1">
    <citation type="submission" date="2020-04" db="EMBL/GenBank/DDBJ databases">
        <title>Genome analysis and antimicrobial resistance characteristics of Chryseobacterium aquaticum isolated from farmed salmonids.</title>
        <authorList>
            <person name="Saticioglu I.B."/>
            <person name="Duman M."/>
            <person name="Altun S."/>
        </authorList>
    </citation>
    <scope>NUCLEOTIDE SEQUENCE [LARGE SCALE GENOMIC DNA]</scope>
    <source>
        <strain evidence="1 2">C-174</strain>
    </source>
</reference>
<gene>
    <name evidence="1" type="ORF">HIO71_05015</name>
</gene>
<dbReference type="Gene3D" id="2.40.70.10">
    <property type="entry name" value="Acid Proteases"/>
    <property type="match status" value="1"/>
</dbReference>
<evidence type="ECO:0000313" key="1">
    <source>
        <dbReference type="EMBL" id="NMR33566.1"/>
    </source>
</evidence>
<evidence type="ECO:0008006" key="3">
    <source>
        <dbReference type="Google" id="ProtNLM"/>
    </source>
</evidence>
<dbReference type="AlphaFoldDB" id="A0A848MZP5"/>
<dbReference type="EMBL" id="JABCJF010000002">
    <property type="protein sequence ID" value="NMR33566.1"/>
    <property type="molecule type" value="Genomic_DNA"/>
</dbReference>
<organism evidence="1 2">
    <name type="scientific">Chryseobacterium aquaticum</name>
    <dbReference type="NCBI Taxonomy" id="452084"/>
    <lineage>
        <taxon>Bacteria</taxon>
        <taxon>Pseudomonadati</taxon>
        <taxon>Bacteroidota</taxon>
        <taxon>Flavobacteriia</taxon>
        <taxon>Flavobacteriales</taxon>
        <taxon>Weeksellaceae</taxon>
        <taxon>Chryseobacterium group</taxon>
        <taxon>Chryseobacterium</taxon>
    </lineage>
</organism>
<comment type="caution">
    <text evidence="1">The sequence shown here is derived from an EMBL/GenBank/DDBJ whole genome shotgun (WGS) entry which is preliminary data.</text>
</comment>
<sequence length="374" mass="42900">MKKKILMFSILLTFINSCEKIRNIVSAATKDETTTKNGKMSFRVVNDKMIITSLISSQKVDLIFDTGASNHSLNDSLLFVKDENNQRLKIKTSAKTADGEVKTYIGNINIETNIVSGKNSVASYLPFDFGFCRNYKGLFSPGYIVESEKQMFLNFKENYVEVGDNFDLKSYEEIPMRKKLSGMIEVKMKVDNKENWYTFDTGADTPFIQKFENNKYKSDNYIGLGGVSGIAKNKKIPIRDISFYRNVPVMLNKHLYYSDIANGKVVSNANLGLRFIKKFNWIFDFKNNKLYFKKLNTSKIIEPRADINYGAKDIDNKLVVFLKKPNQKLFNLGDVIVKYNNVFVTSENICAIKDELNNIKEWKNLNLVISKNTN</sequence>